<comment type="similarity">
    <text evidence="18">Belongs to the ATPase delta chain family.</text>
</comment>
<dbReference type="AlphaFoldDB" id="A0A1X1V9D9"/>
<dbReference type="InterPro" id="IPR026015">
    <property type="entry name" value="ATP_synth_OSCP/delta_N_sf"/>
</dbReference>
<dbReference type="Gene3D" id="1.10.520.20">
    <property type="entry name" value="N-terminal domain of the delta subunit of the F1F0-ATP synthase"/>
    <property type="match status" value="1"/>
</dbReference>
<sequence>MSTFIGQLVGFAAIVFLVWRYVVPPVRRLMSARQQTVRQQLADSAAAADRLTESTTAHSKAVKAATAEAERVVEEATTDATRITEQMQAQAEVEAERIKVQGARQVELLRTQLTRQLRLELGHESVRQAGELVRNYVAEPAQRSATVDRFLDELDAMAPAAAEVEYPVAAKMRSASRRALQSLVDKFGTLAKGLDNDGLSTLADELVSVAKLLDREIVVTRYLTVPAEDATPRVRLLERLVSGKVGNAALDVLRAAVSERWSANSDLIDAIEHVSRQALLEIAEREGQVDEVEDQLFRFSRILDAQPRLSILLGDYAVAPEGRIRLLRNVLDRAGSSVNPIALSLLSQTVELLRGQPAEDAVLLLAEVAVARRGEVVAQVSAAADLTDAQRTRVTDVLSRIYGHPVTVQLQIDPELLGGLSIAVGDEVIDGTLSSRLAAAEAQLPD</sequence>
<dbReference type="InterPro" id="IPR028987">
    <property type="entry name" value="ATP_synth_B-like_membr_sf"/>
</dbReference>
<dbReference type="InterPro" id="IPR000711">
    <property type="entry name" value="ATPase_OSCP/dsu"/>
</dbReference>
<gene>
    <name evidence="17" type="primary">atpF</name>
    <name evidence="18" type="synonym">atpH</name>
    <name evidence="19" type="ORF">AWC07_13145</name>
</gene>
<evidence type="ECO:0000256" key="16">
    <source>
        <dbReference type="ARBA" id="ARBA00025830"/>
    </source>
</evidence>
<evidence type="ECO:0000313" key="20">
    <source>
        <dbReference type="Proteomes" id="UP000193738"/>
    </source>
</evidence>
<comment type="similarity">
    <text evidence="3">In the N-terminal section; belongs to the ATPase B chain family.</text>
</comment>
<dbReference type="GO" id="GO:0045259">
    <property type="term" value="C:proton-transporting ATP synthase complex"/>
    <property type="evidence" value="ECO:0007669"/>
    <property type="project" value="UniProtKB-KW"/>
</dbReference>
<accession>A0A1X1V9D9</accession>
<evidence type="ECO:0000256" key="11">
    <source>
        <dbReference type="ARBA" id="ARBA00023136"/>
    </source>
</evidence>
<keyword evidence="13 17" id="KW-0066">ATP synthesis</keyword>
<protein>
    <recommendedName>
        <fullName evidence="17 18">Multifunctional fusion protein</fullName>
    </recommendedName>
    <domain>
        <recommendedName>
            <fullName evidence="17">ATP synthase subunit b</fullName>
        </recommendedName>
        <alternativeName>
            <fullName evidence="17">ATP synthase F(0) sector subunit b</fullName>
        </alternativeName>
        <alternativeName>
            <fullName evidence="17">ATPase subunit I</fullName>
        </alternativeName>
        <alternativeName>
            <fullName evidence="17">F-type ATPase subunit b</fullName>
            <shortName evidence="17">F-ATPase subunit b</shortName>
        </alternativeName>
    </domain>
    <domain>
        <recommendedName>
            <fullName evidence="18">ATP synthase subunit delta</fullName>
        </recommendedName>
        <alternativeName>
            <fullName evidence="18">ATP synthase F(1) sector subunit delta</fullName>
        </alternativeName>
        <alternativeName>
            <fullName evidence="18">F-type ATPase subunit delta</fullName>
            <shortName evidence="18">F-ATPase subunit delta</shortName>
        </alternativeName>
    </domain>
</protein>
<comment type="function">
    <text evidence="15 17">F(1)F(0) ATP synthase produces ATP from ADP in the presence of a proton or sodium gradient. F-type ATPases consist of two structural domains, F(1) containing the extramembraneous catalytic core and F(0) containing the membrane proton channel, linked together by a central stalk and a peripheral stalk. During catalysis, ATP synthesis in the catalytic domain of F(1) is coupled via a rotary mechanism of the central stalk subunits to proton translocation.</text>
</comment>
<keyword evidence="7 17" id="KW-0812">Transmembrane</keyword>
<dbReference type="EMBL" id="LQOX01000121">
    <property type="protein sequence ID" value="ORV65693.1"/>
    <property type="molecule type" value="Genomic_DNA"/>
</dbReference>
<evidence type="ECO:0000256" key="1">
    <source>
        <dbReference type="ARBA" id="ARBA00004162"/>
    </source>
</evidence>
<comment type="function">
    <text evidence="17">Component of the F(0) channel, it forms part of the peripheral stalk, linking F(1) to F(0).</text>
</comment>
<dbReference type="Pfam" id="PF00430">
    <property type="entry name" value="ATP-synt_B"/>
    <property type="match status" value="1"/>
</dbReference>
<evidence type="ECO:0000256" key="9">
    <source>
        <dbReference type="ARBA" id="ARBA00022989"/>
    </source>
</evidence>
<evidence type="ECO:0000256" key="15">
    <source>
        <dbReference type="ARBA" id="ARBA00025198"/>
    </source>
</evidence>
<keyword evidence="9 17" id="KW-1133">Transmembrane helix</keyword>
<evidence type="ECO:0000256" key="18">
    <source>
        <dbReference type="HAMAP-Rule" id="MF_01416"/>
    </source>
</evidence>
<evidence type="ECO:0000256" key="13">
    <source>
        <dbReference type="ARBA" id="ARBA00023310"/>
    </source>
</evidence>
<evidence type="ECO:0000256" key="7">
    <source>
        <dbReference type="ARBA" id="ARBA00022692"/>
    </source>
</evidence>
<dbReference type="Pfam" id="PF00213">
    <property type="entry name" value="OSCP"/>
    <property type="match status" value="1"/>
</dbReference>
<dbReference type="Gene3D" id="1.20.5.620">
    <property type="entry name" value="F1F0 ATP synthase subunit B, membrane domain"/>
    <property type="match status" value="1"/>
</dbReference>
<keyword evidence="10 17" id="KW-0406">Ion transport</keyword>
<dbReference type="HAMAP" id="MF_01416">
    <property type="entry name" value="ATP_synth_delta_bact"/>
    <property type="match status" value="1"/>
</dbReference>
<dbReference type="GO" id="GO:0046933">
    <property type="term" value="F:proton-transporting ATP synthase activity, rotational mechanism"/>
    <property type="evidence" value="ECO:0007669"/>
    <property type="project" value="UniProtKB-UniRule"/>
</dbReference>
<comment type="similarity">
    <text evidence="17">Belongs to the ATPase B chain family.</text>
</comment>
<keyword evidence="4 17" id="KW-0813">Transport</keyword>
<dbReference type="NCBIfam" id="TIGR01145">
    <property type="entry name" value="ATP_synt_delta"/>
    <property type="match status" value="1"/>
</dbReference>
<evidence type="ECO:0000256" key="17">
    <source>
        <dbReference type="HAMAP-Rule" id="MF_01398"/>
    </source>
</evidence>
<comment type="caution">
    <text evidence="19">The sequence shown here is derived from an EMBL/GenBank/DDBJ whole genome shotgun (WGS) entry which is preliminary data.</text>
</comment>
<evidence type="ECO:0000256" key="3">
    <source>
        <dbReference type="ARBA" id="ARBA00010811"/>
    </source>
</evidence>
<dbReference type="CDD" id="cd06503">
    <property type="entry name" value="ATP-synt_Fo_b"/>
    <property type="match status" value="1"/>
</dbReference>
<comment type="function">
    <text evidence="14">This fusion protein includes a component of the F(0) channel (subunit b) and of the F(1) subunit (subunit delta). Two copies of subunit b and one of delta together form the peripheral 'stator' stalk which links F(1) to F(0).</text>
</comment>
<dbReference type="STRING" id="1777.AWC07_13145"/>
<dbReference type="Proteomes" id="UP000193738">
    <property type="component" value="Unassembled WGS sequence"/>
</dbReference>
<organism evidence="19 20">
    <name type="scientific">Mycobacterium gastri</name>
    <dbReference type="NCBI Taxonomy" id="1777"/>
    <lineage>
        <taxon>Bacteria</taxon>
        <taxon>Bacillati</taxon>
        <taxon>Actinomycetota</taxon>
        <taxon>Actinomycetes</taxon>
        <taxon>Mycobacteriales</taxon>
        <taxon>Mycobacteriaceae</taxon>
        <taxon>Mycobacterium</taxon>
    </lineage>
</organism>
<dbReference type="HAMAP" id="MF_01398">
    <property type="entry name" value="ATP_synth_b_bprime"/>
    <property type="match status" value="1"/>
</dbReference>
<dbReference type="NCBIfam" id="NF009967">
    <property type="entry name" value="PRK13430.1"/>
    <property type="match status" value="1"/>
</dbReference>
<dbReference type="NCBIfam" id="NF009961">
    <property type="entry name" value="PRK13428.1"/>
    <property type="match status" value="1"/>
</dbReference>
<keyword evidence="18" id="KW-0139">CF(1)</keyword>
<comment type="subcellular location">
    <subcellularLocation>
        <location evidence="18">Cell membrane</location>
        <topology evidence="18">Peripheral membrane protein</topology>
    </subcellularLocation>
    <subcellularLocation>
        <location evidence="1 17">Cell membrane</location>
        <topology evidence="1 17">Single-pass membrane protein</topology>
    </subcellularLocation>
</comment>
<comment type="subunit">
    <text evidence="16 17">F-type ATPases have 2 components, F(1) - the catalytic core - and F(0) - the membrane proton channel. F(1) has five subunits: alpha(3), beta(3), gamma(1), delta(1), epsilon(1). F(0) has three main subunits: a(1), b(2) and c(10-14). The alpha and beta chains form an alternating ring which encloses part of the gamma chain. F(1) is attached to F(0) by a central stalk formed by the gamma and epsilon chains, while a peripheral stalk is formed by the delta and b chains.</text>
</comment>
<comment type="function">
    <text evidence="18">This protein is part of the stalk that links CF(0) to CF(1). It either transmits conformational changes from CF(0) to CF(1) or is implicated in proton conduction.</text>
</comment>
<proteinExistence type="inferred from homology"/>
<dbReference type="SUPFAM" id="SSF81573">
    <property type="entry name" value="F1F0 ATP synthase subunit B, membrane domain"/>
    <property type="match status" value="1"/>
</dbReference>
<keyword evidence="12" id="KW-0511">Multifunctional enzyme</keyword>
<evidence type="ECO:0000256" key="6">
    <source>
        <dbReference type="ARBA" id="ARBA00022547"/>
    </source>
</evidence>
<evidence type="ECO:0000256" key="12">
    <source>
        <dbReference type="ARBA" id="ARBA00023268"/>
    </source>
</evidence>
<comment type="similarity">
    <text evidence="2">In the C-terminal section; belongs to the ATPase delta chain family.</text>
</comment>
<evidence type="ECO:0000256" key="2">
    <source>
        <dbReference type="ARBA" id="ARBA00010377"/>
    </source>
</evidence>
<evidence type="ECO:0000256" key="8">
    <source>
        <dbReference type="ARBA" id="ARBA00022781"/>
    </source>
</evidence>
<dbReference type="PRINTS" id="PR00125">
    <property type="entry name" value="ATPASEDELTA"/>
</dbReference>
<keyword evidence="20" id="KW-1185">Reference proteome</keyword>
<keyword evidence="8 17" id="KW-0375">Hydrogen ion transport</keyword>
<name>A0A1X1V9D9_MYCGS</name>
<keyword evidence="5 17" id="KW-1003">Cell membrane</keyword>
<dbReference type="InterPro" id="IPR002146">
    <property type="entry name" value="ATP_synth_b/b'su_bac/chlpt"/>
</dbReference>
<dbReference type="GO" id="GO:0005886">
    <property type="term" value="C:plasma membrane"/>
    <property type="evidence" value="ECO:0007669"/>
    <property type="project" value="UniProtKB-SubCell"/>
</dbReference>
<evidence type="ECO:0000256" key="14">
    <source>
        <dbReference type="ARBA" id="ARBA00024925"/>
    </source>
</evidence>
<keyword evidence="11 17" id="KW-0472">Membrane</keyword>
<evidence type="ECO:0000256" key="5">
    <source>
        <dbReference type="ARBA" id="ARBA00022475"/>
    </source>
</evidence>
<dbReference type="RefSeq" id="WP_036413679.1">
    <property type="nucleotide sequence ID" value="NZ_LQOX01000121.1"/>
</dbReference>
<evidence type="ECO:0000313" key="19">
    <source>
        <dbReference type="EMBL" id="ORV65693.1"/>
    </source>
</evidence>
<dbReference type="PANTHER" id="PTHR11910">
    <property type="entry name" value="ATP SYNTHASE DELTA CHAIN"/>
    <property type="match status" value="1"/>
</dbReference>
<evidence type="ECO:0000256" key="4">
    <source>
        <dbReference type="ARBA" id="ARBA00022448"/>
    </source>
</evidence>
<keyword evidence="6 17" id="KW-0138">CF(0)</keyword>
<reference evidence="19 20" key="1">
    <citation type="submission" date="2016-01" db="EMBL/GenBank/DDBJ databases">
        <title>The new phylogeny of the genus Mycobacterium.</title>
        <authorList>
            <person name="Tarcisio F."/>
            <person name="Conor M."/>
            <person name="Antonella G."/>
            <person name="Elisabetta G."/>
            <person name="Giulia F.S."/>
            <person name="Sara T."/>
            <person name="Anna F."/>
            <person name="Clotilde B."/>
            <person name="Roberto B."/>
            <person name="Veronica D.S."/>
            <person name="Fabio R."/>
            <person name="Monica P."/>
            <person name="Olivier J."/>
            <person name="Enrico T."/>
            <person name="Nicola S."/>
        </authorList>
    </citation>
    <scope>NUCLEOTIDE SEQUENCE [LARGE SCALE GENOMIC DNA]</scope>
    <source>
        <strain evidence="19 20">DSM 43505</strain>
    </source>
</reference>
<evidence type="ECO:0000256" key="10">
    <source>
        <dbReference type="ARBA" id="ARBA00023065"/>
    </source>
</evidence>